<organism evidence="14 15">
    <name type="scientific">Mus caroli</name>
    <name type="common">Ryukyu mouse</name>
    <name type="synonym">Ricefield mouse</name>
    <dbReference type="NCBI Taxonomy" id="10089"/>
    <lineage>
        <taxon>Eukaryota</taxon>
        <taxon>Metazoa</taxon>
        <taxon>Chordata</taxon>
        <taxon>Craniata</taxon>
        <taxon>Vertebrata</taxon>
        <taxon>Euteleostomi</taxon>
        <taxon>Mammalia</taxon>
        <taxon>Eutheria</taxon>
        <taxon>Euarchontoglires</taxon>
        <taxon>Glires</taxon>
        <taxon>Rodentia</taxon>
        <taxon>Myomorpha</taxon>
        <taxon>Muroidea</taxon>
        <taxon>Muridae</taxon>
        <taxon>Murinae</taxon>
        <taxon>Mus</taxon>
        <taxon>Mus</taxon>
    </lineage>
</organism>
<proteinExistence type="inferred from homology"/>
<evidence type="ECO:0000256" key="8">
    <source>
        <dbReference type="ARBA" id="ARBA00023136"/>
    </source>
</evidence>
<accession>A0A6P5PD31</accession>
<comment type="similarity">
    <text evidence="2 12">Belongs to the UDP-glycosyltransferase family.</text>
</comment>
<dbReference type="InterPro" id="IPR035595">
    <property type="entry name" value="UDP_glycos_trans_CS"/>
</dbReference>
<evidence type="ECO:0000256" key="5">
    <source>
        <dbReference type="ARBA" id="ARBA00022692"/>
    </source>
</evidence>
<comment type="catalytic activity">
    <reaction evidence="11 13">
        <text>glucuronate acceptor + UDP-alpha-D-glucuronate = acceptor beta-D-glucuronoside + UDP + H(+)</text>
        <dbReference type="Rhea" id="RHEA:21032"/>
        <dbReference type="ChEBI" id="CHEBI:15378"/>
        <dbReference type="ChEBI" id="CHEBI:58052"/>
        <dbReference type="ChEBI" id="CHEBI:58223"/>
        <dbReference type="ChEBI" id="CHEBI:132367"/>
        <dbReference type="ChEBI" id="CHEBI:132368"/>
        <dbReference type="EC" id="2.4.1.17"/>
    </reaction>
</comment>
<evidence type="ECO:0000256" key="3">
    <source>
        <dbReference type="ARBA" id="ARBA00022676"/>
    </source>
</evidence>
<dbReference type="Proteomes" id="UP000515126">
    <property type="component" value="Unplaced"/>
</dbReference>
<dbReference type="GeneID" id="110288904"/>
<reference evidence="15" key="1">
    <citation type="submission" date="2025-08" db="UniProtKB">
        <authorList>
            <consortium name="RefSeq"/>
        </authorList>
    </citation>
    <scope>IDENTIFICATION</scope>
</reference>
<evidence type="ECO:0000256" key="7">
    <source>
        <dbReference type="ARBA" id="ARBA00022989"/>
    </source>
</evidence>
<keyword evidence="3 12" id="KW-0328">Glycosyltransferase</keyword>
<dbReference type="PROSITE" id="PS00375">
    <property type="entry name" value="UDPGT"/>
    <property type="match status" value="1"/>
</dbReference>
<evidence type="ECO:0000256" key="1">
    <source>
        <dbReference type="ARBA" id="ARBA00004479"/>
    </source>
</evidence>
<dbReference type="EC" id="2.4.1.17" evidence="13"/>
<dbReference type="InterPro" id="IPR050271">
    <property type="entry name" value="UDP-glycosyltransferase"/>
</dbReference>
<keyword evidence="5 13" id="KW-0812">Transmembrane</keyword>
<dbReference type="KEGG" id="mcal:110288904"/>
<evidence type="ECO:0000256" key="2">
    <source>
        <dbReference type="ARBA" id="ARBA00009995"/>
    </source>
</evidence>
<name>A0A6P5PD31_MUSCR</name>
<dbReference type="GO" id="GO:0015020">
    <property type="term" value="F:glucuronosyltransferase activity"/>
    <property type="evidence" value="ECO:0007669"/>
    <property type="project" value="UniProtKB-EC"/>
</dbReference>
<dbReference type="Pfam" id="PF00201">
    <property type="entry name" value="UDPGT"/>
    <property type="match status" value="1"/>
</dbReference>
<keyword evidence="4 12" id="KW-0808">Transferase</keyword>
<evidence type="ECO:0000256" key="4">
    <source>
        <dbReference type="ARBA" id="ARBA00022679"/>
    </source>
</evidence>
<dbReference type="FunFam" id="3.40.50.2000:FF:000094">
    <property type="entry name" value="UDP-glucuronosyltransferase"/>
    <property type="match status" value="1"/>
</dbReference>
<evidence type="ECO:0000256" key="10">
    <source>
        <dbReference type="ARBA" id="ARBA00037451"/>
    </source>
</evidence>
<sequence length="394" mass="44584">MDFLKNENFDLVLLDSMDICSLLTVEKLGKRFVSFLPFQFSYIDFGLPSAPLSYAPVYGSGLTDQMDFWGRVKNFLMFLDFTMKQREILSQYDSIIQEHFVEGSRPVLSELLLKAELWFVNSDFALDFARPLFPNTVYVGGLLDKPVQPIPQDLEDFISQFGESGFVLVALGSIVSMIQSKEIIKEMNSAFAHLPQGVLWTCKDSHWPKDVSLAPNVKIMDWLPQTDLLAHPSIRLFVTHGGMNSVMEAVHHGVPMVGIPFFFDQPENMVRVEAKNLGVSIQLQKLKAESFALTMKKVIEDKRYKSAAMASKIIRHSHPLTPAQRLVGWIDHILQTGGAAHLKPYAFQQPWHEQYMLDVFLFLLGLTLGTLWLSVKVLVGVTRYLSGARKVKQA</sequence>
<dbReference type="RefSeq" id="XP_021010804.1">
    <property type="nucleotide sequence ID" value="XM_021155145.2"/>
</dbReference>
<evidence type="ECO:0000256" key="12">
    <source>
        <dbReference type="RuleBase" id="RU003718"/>
    </source>
</evidence>
<comment type="function">
    <text evidence="10">UDP-glucuronosyltransferases catalyze phase II biotransformation reactions in which lipophilic substrates are conjugated with glucuronic acid to increase water solubility and enhance excretion. They are of major importance in the conjugation and subsequent elimination of potentially toxic xenobiotics and endogenous compounds.</text>
</comment>
<protein>
    <recommendedName>
        <fullName evidence="13">UDP-glucuronosyltransferase</fullName>
        <ecNumber evidence="13">2.4.1.17</ecNumber>
    </recommendedName>
</protein>
<dbReference type="CDD" id="cd03784">
    <property type="entry name" value="GT1_Gtf-like"/>
    <property type="match status" value="1"/>
</dbReference>
<keyword evidence="6" id="KW-0732">Signal</keyword>
<evidence type="ECO:0000256" key="6">
    <source>
        <dbReference type="ARBA" id="ARBA00022729"/>
    </source>
</evidence>
<evidence type="ECO:0000256" key="11">
    <source>
        <dbReference type="ARBA" id="ARBA00047475"/>
    </source>
</evidence>
<dbReference type="Gene3D" id="3.40.50.2000">
    <property type="entry name" value="Glycogen Phosphorylase B"/>
    <property type="match status" value="1"/>
</dbReference>
<gene>
    <name evidence="15" type="primary">LOC110288904</name>
</gene>
<dbReference type="AlphaFoldDB" id="A0A6P5PD31"/>
<feature type="transmembrane region" description="Helical" evidence="13">
    <location>
        <begin position="359"/>
        <end position="385"/>
    </location>
</feature>
<dbReference type="SUPFAM" id="SSF53756">
    <property type="entry name" value="UDP-Glycosyltransferase/glycogen phosphorylase"/>
    <property type="match status" value="1"/>
</dbReference>
<dbReference type="PANTHER" id="PTHR48043:SF24">
    <property type="entry name" value="UDP-GLUCURONOSYLTRANSFERASE 3A2"/>
    <property type="match status" value="1"/>
</dbReference>
<dbReference type="GO" id="GO:0043541">
    <property type="term" value="C:UDP-N-acetylglucosamine transferase complex"/>
    <property type="evidence" value="ECO:0007669"/>
    <property type="project" value="TreeGrafter"/>
</dbReference>
<comment type="subcellular location">
    <subcellularLocation>
        <location evidence="13">Membrane</location>
        <topology evidence="13">Single-pass membrane protein</topology>
    </subcellularLocation>
    <subcellularLocation>
        <location evidence="1">Membrane</location>
        <topology evidence="1">Single-pass type I membrane protein</topology>
    </subcellularLocation>
</comment>
<keyword evidence="9" id="KW-0325">Glycoprotein</keyword>
<keyword evidence="7 13" id="KW-1133">Transmembrane helix</keyword>
<evidence type="ECO:0000313" key="15">
    <source>
        <dbReference type="RefSeq" id="XP_021010804.1"/>
    </source>
</evidence>
<evidence type="ECO:0000256" key="9">
    <source>
        <dbReference type="ARBA" id="ARBA00023180"/>
    </source>
</evidence>
<evidence type="ECO:0000313" key="14">
    <source>
        <dbReference type="Proteomes" id="UP000515126"/>
    </source>
</evidence>
<keyword evidence="8 13" id="KW-0472">Membrane</keyword>
<dbReference type="InterPro" id="IPR002213">
    <property type="entry name" value="UDP_glucos_trans"/>
</dbReference>
<dbReference type="PANTHER" id="PTHR48043">
    <property type="entry name" value="EG:EG0003.4 PROTEIN-RELATED"/>
    <property type="match status" value="1"/>
</dbReference>
<evidence type="ECO:0000256" key="13">
    <source>
        <dbReference type="RuleBase" id="RU362059"/>
    </source>
</evidence>
<keyword evidence="14" id="KW-1185">Reference proteome</keyword>